<dbReference type="AlphaFoldDB" id="A0A523BCX6"/>
<organism evidence="1 2">
    <name type="scientific">Thermoproteota archaeon</name>
    <dbReference type="NCBI Taxonomy" id="2056631"/>
    <lineage>
        <taxon>Archaea</taxon>
        <taxon>Thermoproteota</taxon>
    </lineage>
</organism>
<protein>
    <submittedName>
        <fullName evidence="1">Uncharacterized protein</fullName>
    </submittedName>
</protein>
<dbReference type="Proteomes" id="UP000315399">
    <property type="component" value="Unassembled WGS sequence"/>
</dbReference>
<accession>A0A523BCX6</accession>
<evidence type="ECO:0000313" key="1">
    <source>
        <dbReference type="EMBL" id="TDA38765.1"/>
    </source>
</evidence>
<dbReference type="EMBL" id="QNVH01000029">
    <property type="protein sequence ID" value="TDA38765.1"/>
    <property type="molecule type" value="Genomic_DNA"/>
</dbReference>
<name>A0A523BCX6_9CREN</name>
<sequence>MKVCKECKWWKPDALLIYIGECEKKRISTRDSEGPCEAFAEKVESEFMWCSDCRETFHRSERERHKKHVTHEGARVDEDAHEYILAGD</sequence>
<gene>
    <name evidence="1" type="ORF">DSO08_03675</name>
</gene>
<reference evidence="1 2" key="1">
    <citation type="journal article" date="2019" name="Nat. Microbiol.">
        <title>Expanding anaerobic alkane metabolism in the domain of Archaea.</title>
        <authorList>
            <person name="Wang Y."/>
            <person name="Wegener G."/>
            <person name="Hou J."/>
            <person name="Wang F."/>
            <person name="Xiao X."/>
        </authorList>
    </citation>
    <scope>NUCLEOTIDE SEQUENCE [LARGE SCALE GENOMIC DNA]</scope>
    <source>
        <strain evidence="1">WYZ-LMO10</strain>
    </source>
</reference>
<proteinExistence type="predicted"/>
<evidence type="ECO:0000313" key="2">
    <source>
        <dbReference type="Proteomes" id="UP000315399"/>
    </source>
</evidence>
<comment type="caution">
    <text evidence="1">The sequence shown here is derived from an EMBL/GenBank/DDBJ whole genome shotgun (WGS) entry which is preliminary data.</text>
</comment>